<sequence>MSGEVISINRKNPEPPTLICACGSGWFTALVCFDGQSVTGYSLPVKCIKCGQEVTP</sequence>
<protein>
    <submittedName>
        <fullName evidence="1">Uncharacterized protein</fullName>
    </submittedName>
</protein>
<proteinExistence type="predicted"/>
<evidence type="ECO:0000313" key="1">
    <source>
        <dbReference type="EMBL" id="QDM57129.1"/>
    </source>
</evidence>
<dbReference type="Proteomes" id="UP000319882">
    <property type="component" value="Segment"/>
</dbReference>
<evidence type="ECO:0000313" key="2">
    <source>
        <dbReference type="Proteomes" id="UP000319882"/>
    </source>
</evidence>
<dbReference type="RefSeq" id="YP_009848456.1">
    <property type="nucleotide sequence ID" value="NC_048784.1"/>
</dbReference>
<accession>A0A515MKG8</accession>
<dbReference type="KEGG" id="vg:55618877"/>
<dbReference type="GeneID" id="55618877"/>
<dbReference type="EMBL" id="MK967393">
    <property type="protein sequence ID" value="QDM57129.1"/>
    <property type="molecule type" value="Genomic_DNA"/>
</dbReference>
<reference evidence="1 2" key="1">
    <citation type="submission" date="2019-05" db="EMBL/GenBank/DDBJ databases">
        <authorList>
            <person name="Beaulieu J."/>
            <person name="Cox M."/>
            <person name="Nazim E."/>
            <person name="Robinson Z."/>
            <person name="Molloy S.D."/>
            <person name="Garlena R.A."/>
            <person name="Russell D.A."/>
            <person name="Pope W.H."/>
            <person name="Jacobs-Sera D."/>
            <person name="Hatfull G.F."/>
        </authorList>
    </citation>
    <scope>NUCLEOTIDE SEQUENCE [LARGE SCALE GENOMIC DNA]</scope>
</reference>
<name>A0A515MKG8_9CAUD</name>
<gene>
    <name evidence="1" type="primary">66</name>
    <name evidence="1" type="ORF">SEA_WHACK_66</name>
</gene>
<keyword evidence="2" id="KW-1185">Reference proteome</keyword>
<organism evidence="1 2">
    <name type="scientific">Rhodococcus phage Whack</name>
    <dbReference type="NCBI Taxonomy" id="2591132"/>
    <lineage>
        <taxon>Viruses</taxon>
        <taxon>Duplodnaviria</taxon>
        <taxon>Heunggongvirae</taxon>
        <taxon>Uroviricota</taxon>
        <taxon>Caudoviricetes</taxon>
        <taxon>Whackvirus</taxon>
        <taxon>Whackvirus whack</taxon>
    </lineage>
</organism>